<dbReference type="GO" id="GO:0009289">
    <property type="term" value="C:pilus"/>
    <property type="evidence" value="ECO:0007669"/>
    <property type="project" value="InterPro"/>
</dbReference>
<evidence type="ECO:0000313" key="3">
    <source>
        <dbReference type="Proteomes" id="UP000245754"/>
    </source>
</evidence>
<keyword evidence="3" id="KW-1185">Reference proteome</keyword>
<feature type="signal peptide" evidence="1">
    <location>
        <begin position="1"/>
        <end position="26"/>
    </location>
</feature>
<dbReference type="Pfam" id="PF06551">
    <property type="entry name" value="DUF1120"/>
    <property type="match status" value="1"/>
</dbReference>
<proteinExistence type="predicted"/>
<dbReference type="SUPFAM" id="SSF49401">
    <property type="entry name" value="Bacterial adhesins"/>
    <property type="match status" value="1"/>
</dbReference>
<dbReference type="InterPro" id="IPR010546">
    <property type="entry name" value="DUF1120"/>
</dbReference>
<name>A0A316F1Q2_9BURK</name>
<dbReference type="Gene3D" id="2.60.40.1090">
    <property type="entry name" value="Fimbrial-type adhesion domain"/>
    <property type="match status" value="1"/>
</dbReference>
<dbReference type="Proteomes" id="UP000245754">
    <property type="component" value="Unassembled WGS sequence"/>
</dbReference>
<accession>A0A316F1Q2</accession>
<dbReference type="InterPro" id="IPR036937">
    <property type="entry name" value="Adhesion_dom_fimbrial_sf"/>
</dbReference>
<comment type="caution">
    <text evidence="2">The sequence shown here is derived from an EMBL/GenBank/DDBJ whole genome shotgun (WGS) entry which is preliminary data.</text>
</comment>
<protein>
    <submittedName>
        <fullName evidence="2">Uncharacterized protein DUF1120</fullName>
    </submittedName>
</protein>
<feature type="chain" id="PRO_5016369636" evidence="1">
    <location>
        <begin position="27"/>
        <end position="226"/>
    </location>
</feature>
<sequence length="226" mass="23442">MHLPRTALAGLLTVTAIATAIGAATAADSADLSVKGAIKPSACNVNLSGDAVVDFGTIAASSLSPTDITRLTATSFSLTIQCDAATRIAVTTIDGRKGTADPAAGSAINASSTAWYGAGNIDGRPVGAYTLRRDEDTTTTADGAEAAILYSQDNGQSWSNTMPTDWAEPEHRTHAWSPAGASSPGAYKTISQQWRLDFAIAKRNDLPPLIDAIPLDGVMTFQVKYL</sequence>
<evidence type="ECO:0000313" key="2">
    <source>
        <dbReference type="EMBL" id="PWK38075.1"/>
    </source>
</evidence>
<dbReference type="AlphaFoldDB" id="A0A316F1Q2"/>
<organism evidence="2 3">
    <name type="scientific">Cupriavidus plantarum</name>
    <dbReference type="NCBI Taxonomy" id="942865"/>
    <lineage>
        <taxon>Bacteria</taxon>
        <taxon>Pseudomonadati</taxon>
        <taxon>Pseudomonadota</taxon>
        <taxon>Betaproteobacteria</taxon>
        <taxon>Burkholderiales</taxon>
        <taxon>Burkholderiaceae</taxon>
        <taxon>Cupriavidus</taxon>
    </lineage>
</organism>
<evidence type="ECO:0000256" key="1">
    <source>
        <dbReference type="SAM" id="SignalP"/>
    </source>
</evidence>
<dbReference type="InterPro" id="IPR008966">
    <property type="entry name" value="Adhesion_dom_sf"/>
</dbReference>
<reference evidence="2 3" key="1">
    <citation type="submission" date="2018-05" db="EMBL/GenBank/DDBJ databases">
        <title>Genomic Encyclopedia of Type Strains, Phase IV (KMG-V): Genome sequencing to study the core and pangenomes of soil and plant-associated prokaryotes.</title>
        <authorList>
            <person name="Whitman W."/>
        </authorList>
    </citation>
    <scope>NUCLEOTIDE SEQUENCE [LARGE SCALE GENOMIC DNA]</scope>
    <source>
        <strain evidence="2 3">SLV-132</strain>
    </source>
</reference>
<gene>
    <name evidence="2" type="ORF">C7419_1011964</name>
</gene>
<dbReference type="EMBL" id="QGGT01000001">
    <property type="protein sequence ID" value="PWK38075.1"/>
    <property type="molecule type" value="Genomic_DNA"/>
</dbReference>
<keyword evidence="1" id="KW-0732">Signal</keyword>
<dbReference type="GO" id="GO:0007155">
    <property type="term" value="P:cell adhesion"/>
    <property type="evidence" value="ECO:0007669"/>
    <property type="project" value="InterPro"/>
</dbReference>